<dbReference type="CDD" id="cd06558">
    <property type="entry name" value="crotonase-like"/>
    <property type="match status" value="1"/>
</dbReference>
<accession>A0A1A9GJZ7</accession>
<dbReference type="PANTHER" id="PTHR43802">
    <property type="entry name" value="ENOYL-COA HYDRATASE"/>
    <property type="match status" value="1"/>
</dbReference>
<dbReference type="GO" id="GO:0016829">
    <property type="term" value="F:lyase activity"/>
    <property type="evidence" value="ECO:0007669"/>
    <property type="project" value="UniProtKB-KW"/>
</dbReference>
<dbReference type="Proteomes" id="UP000077868">
    <property type="component" value="Chromosome"/>
</dbReference>
<dbReference type="EMBL" id="CP015079">
    <property type="protein sequence ID" value="ANH37933.1"/>
    <property type="molecule type" value="Genomic_DNA"/>
</dbReference>
<dbReference type="Gene3D" id="1.10.287.2460">
    <property type="match status" value="1"/>
</dbReference>
<dbReference type="KEGG" id="ndk:I601_1498"/>
<protein>
    <submittedName>
        <fullName evidence="3">Carnitinyl-CoA dehydratase</fullName>
        <ecNumber evidence="3">4.2.1.-</ecNumber>
    </submittedName>
</protein>
<proteinExistence type="inferred from homology"/>
<dbReference type="PROSITE" id="PS00166">
    <property type="entry name" value="ENOYL_COA_HYDRATASE"/>
    <property type="match status" value="1"/>
</dbReference>
<organism evidence="3 4">
    <name type="scientific">Nocardioides dokdonensis FR1436</name>
    <dbReference type="NCBI Taxonomy" id="1300347"/>
    <lineage>
        <taxon>Bacteria</taxon>
        <taxon>Bacillati</taxon>
        <taxon>Actinomycetota</taxon>
        <taxon>Actinomycetes</taxon>
        <taxon>Propionibacteriales</taxon>
        <taxon>Nocardioidaceae</taxon>
        <taxon>Nocardioides</taxon>
    </lineage>
</organism>
<evidence type="ECO:0000313" key="4">
    <source>
        <dbReference type="Proteomes" id="UP000077868"/>
    </source>
</evidence>
<evidence type="ECO:0000313" key="3">
    <source>
        <dbReference type="EMBL" id="ANH37933.1"/>
    </source>
</evidence>
<name>A0A1A9GJZ7_9ACTN</name>
<dbReference type="InterPro" id="IPR001753">
    <property type="entry name" value="Enoyl-CoA_hydra/iso"/>
</dbReference>
<keyword evidence="4" id="KW-1185">Reference proteome</keyword>
<evidence type="ECO:0000256" key="1">
    <source>
        <dbReference type="ARBA" id="ARBA00005254"/>
    </source>
</evidence>
<dbReference type="AlphaFoldDB" id="A0A1A9GJZ7"/>
<comment type="similarity">
    <text evidence="1 2">Belongs to the enoyl-CoA hydratase/isomerase family.</text>
</comment>
<gene>
    <name evidence="3" type="primary">caiD</name>
    <name evidence="3" type="ORF">I601_1498</name>
</gene>
<dbReference type="SUPFAM" id="SSF52096">
    <property type="entry name" value="ClpP/crotonase"/>
    <property type="match status" value="1"/>
</dbReference>
<dbReference type="PANTHER" id="PTHR43802:SF1">
    <property type="entry name" value="IP11341P-RELATED"/>
    <property type="match status" value="1"/>
</dbReference>
<keyword evidence="3" id="KW-0456">Lyase</keyword>
<dbReference type="STRING" id="1300347.I601_1498"/>
<dbReference type="EC" id="4.2.1.-" evidence="3"/>
<evidence type="ECO:0000256" key="2">
    <source>
        <dbReference type="RuleBase" id="RU003707"/>
    </source>
</evidence>
<dbReference type="Gene3D" id="3.90.226.10">
    <property type="entry name" value="2-enoyl-CoA Hydratase, Chain A, domain 1"/>
    <property type="match status" value="1"/>
</dbReference>
<sequence length="261" mass="26689">MPTGPGAGEAVRVEVAGPVTTVVLHRPHARNAVDGPTATALVEAFGAFEADDTQRVAVLWGDGGTFCSGADLKVVGTDRGNQVTDDGDGPMGPTRMRLTKPVVAAIEGYAVAGGLELAVWADLRVAAADAVLGVPCRRWGVPLIDGGTVRLPRLIGTSRALDLVLTGREVGAEEAERIGLVNRLVAPGTARAEAEQLAHQLAALPQACLRGDRLSVLEQEGLDEDAALANELRHGRASLAAGALAGAARFAAGAGRHGTPT</sequence>
<dbReference type="InterPro" id="IPR018376">
    <property type="entry name" value="Enoyl-CoA_hyd/isom_CS"/>
</dbReference>
<dbReference type="RefSeq" id="WP_218917771.1">
    <property type="nucleotide sequence ID" value="NZ_CP015079.1"/>
</dbReference>
<dbReference type="InterPro" id="IPR029045">
    <property type="entry name" value="ClpP/crotonase-like_dom_sf"/>
</dbReference>
<dbReference type="PATRIC" id="fig|1300347.3.peg.1497"/>
<dbReference type="NCBIfam" id="NF006108">
    <property type="entry name" value="PRK08259.1"/>
    <property type="match status" value="1"/>
</dbReference>
<reference evidence="3 4" key="1">
    <citation type="submission" date="2016-03" db="EMBL/GenBank/DDBJ databases">
        <title>Complete genome sequence of a soil Actinobacterium, Nocardioides dokdonensis FR1436.</title>
        <authorList>
            <person name="Kwon S.-K."/>
            <person name="Kim K."/>
            <person name="Kim J.F."/>
        </authorList>
    </citation>
    <scope>NUCLEOTIDE SEQUENCE [LARGE SCALE GENOMIC DNA]</scope>
    <source>
        <strain evidence="3 4">FR1436</strain>
    </source>
</reference>
<dbReference type="Pfam" id="PF00378">
    <property type="entry name" value="ECH_1"/>
    <property type="match status" value="1"/>
</dbReference>